<evidence type="ECO:0000313" key="1">
    <source>
        <dbReference type="EMBL" id="MFD1238214.1"/>
    </source>
</evidence>
<sequence>MAVELGDEISLAAPQEPPARAIVVDRDGNGWQRSPGGRKWLRTGHVMTIMGSGDGLKWATLLLTFGPVEVVYLPAKVEGEA</sequence>
<dbReference type="EMBL" id="JBHTMB010000351">
    <property type="protein sequence ID" value="MFD1238214.1"/>
    <property type="molecule type" value="Genomic_DNA"/>
</dbReference>
<evidence type="ECO:0000313" key="2">
    <source>
        <dbReference type="Proteomes" id="UP001597182"/>
    </source>
</evidence>
<reference evidence="2" key="1">
    <citation type="journal article" date="2019" name="Int. J. Syst. Evol. Microbiol.">
        <title>The Global Catalogue of Microorganisms (GCM) 10K type strain sequencing project: providing services to taxonomists for standard genome sequencing and annotation.</title>
        <authorList>
            <consortium name="The Broad Institute Genomics Platform"/>
            <consortium name="The Broad Institute Genome Sequencing Center for Infectious Disease"/>
            <person name="Wu L."/>
            <person name="Ma J."/>
        </authorList>
    </citation>
    <scope>NUCLEOTIDE SEQUENCE [LARGE SCALE GENOMIC DNA]</scope>
    <source>
        <strain evidence="2">CCUG 49018</strain>
    </source>
</reference>
<dbReference type="Proteomes" id="UP001597182">
    <property type="component" value="Unassembled WGS sequence"/>
</dbReference>
<name>A0ABW3VV16_9PSEU</name>
<organism evidence="1 2">
    <name type="scientific">Pseudonocardia benzenivorans</name>
    <dbReference type="NCBI Taxonomy" id="228005"/>
    <lineage>
        <taxon>Bacteria</taxon>
        <taxon>Bacillati</taxon>
        <taxon>Actinomycetota</taxon>
        <taxon>Actinomycetes</taxon>
        <taxon>Pseudonocardiales</taxon>
        <taxon>Pseudonocardiaceae</taxon>
        <taxon>Pseudonocardia</taxon>
    </lineage>
</organism>
<gene>
    <name evidence="1" type="ORF">ACFQ34_33475</name>
</gene>
<protein>
    <submittedName>
        <fullName evidence="1">Uncharacterized protein</fullName>
    </submittedName>
</protein>
<accession>A0ABW3VV16</accession>
<keyword evidence="2" id="KW-1185">Reference proteome</keyword>
<comment type="caution">
    <text evidence="1">The sequence shown here is derived from an EMBL/GenBank/DDBJ whole genome shotgun (WGS) entry which is preliminary data.</text>
</comment>
<proteinExistence type="predicted"/>
<dbReference type="RefSeq" id="WP_346090451.1">
    <property type="nucleotide sequence ID" value="NZ_BAABKS010000012.1"/>
</dbReference>